<gene>
    <name evidence="1" type="ORF">QVD17_20469</name>
    <name evidence="2" type="ORF">QVD17_20471</name>
</gene>
<dbReference type="EMBL" id="JAUHHV010000005">
    <property type="protein sequence ID" value="KAK1425126.1"/>
    <property type="molecule type" value="Genomic_DNA"/>
</dbReference>
<accession>A0AAD8KPZ8</accession>
<keyword evidence="3" id="KW-1185">Reference proteome</keyword>
<reference evidence="2" key="1">
    <citation type="journal article" date="2023" name="bioRxiv">
        <title>Improved chromosome-level genome assembly for marigold (Tagetes erecta).</title>
        <authorList>
            <person name="Jiang F."/>
            <person name="Yuan L."/>
            <person name="Wang S."/>
            <person name="Wang H."/>
            <person name="Xu D."/>
            <person name="Wang A."/>
            <person name="Fan W."/>
        </authorList>
    </citation>
    <scope>NUCLEOTIDE SEQUENCE</scope>
    <source>
        <strain evidence="2">WSJ</strain>
        <tissue evidence="2">Leaf</tissue>
    </source>
</reference>
<organism evidence="2 3">
    <name type="scientific">Tagetes erecta</name>
    <name type="common">African marigold</name>
    <dbReference type="NCBI Taxonomy" id="13708"/>
    <lineage>
        <taxon>Eukaryota</taxon>
        <taxon>Viridiplantae</taxon>
        <taxon>Streptophyta</taxon>
        <taxon>Embryophyta</taxon>
        <taxon>Tracheophyta</taxon>
        <taxon>Spermatophyta</taxon>
        <taxon>Magnoliopsida</taxon>
        <taxon>eudicotyledons</taxon>
        <taxon>Gunneridae</taxon>
        <taxon>Pentapetalae</taxon>
        <taxon>asterids</taxon>
        <taxon>campanulids</taxon>
        <taxon>Asterales</taxon>
        <taxon>Asteraceae</taxon>
        <taxon>Asteroideae</taxon>
        <taxon>Heliantheae alliance</taxon>
        <taxon>Tageteae</taxon>
        <taxon>Tagetes</taxon>
    </lineage>
</organism>
<dbReference type="EMBL" id="JAUHHV010000005">
    <property type="protein sequence ID" value="KAK1425124.1"/>
    <property type="molecule type" value="Genomic_DNA"/>
</dbReference>
<protein>
    <submittedName>
        <fullName evidence="2">Uncharacterized protein</fullName>
    </submittedName>
</protein>
<dbReference type="AlphaFoldDB" id="A0AAD8KPZ8"/>
<evidence type="ECO:0000313" key="3">
    <source>
        <dbReference type="Proteomes" id="UP001229421"/>
    </source>
</evidence>
<evidence type="ECO:0000313" key="1">
    <source>
        <dbReference type="EMBL" id="KAK1425124.1"/>
    </source>
</evidence>
<evidence type="ECO:0000313" key="2">
    <source>
        <dbReference type="EMBL" id="KAK1425126.1"/>
    </source>
</evidence>
<comment type="caution">
    <text evidence="2">The sequence shown here is derived from an EMBL/GenBank/DDBJ whole genome shotgun (WGS) entry which is preliminary data.</text>
</comment>
<dbReference type="Proteomes" id="UP001229421">
    <property type="component" value="Unassembled WGS sequence"/>
</dbReference>
<proteinExistence type="predicted"/>
<name>A0AAD8KPZ8_TARER</name>
<sequence length="77" mass="8776">MGVGMMFGGQMAVIKVKSFLLLAFTRFLRFNHSLHAQATSELDSPKSQFCYLKFNGSTNATFCYFIFKFLSRSERSS</sequence>